<dbReference type="OrthoDB" id="2153847at2759"/>
<feature type="region of interest" description="Disordered" evidence="1">
    <location>
        <begin position="226"/>
        <end position="260"/>
    </location>
</feature>
<dbReference type="AlphaFoldDB" id="A0A165CHM4"/>
<feature type="signal peptide" evidence="2">
    <location>
        <begin position="1"/>
        <end position="21"/>
    </location>
</feature>
<evidence type="ECO:0000256" key="2">
    <source>
        <dbReference type="SAM" id="SignalP"/>
    </source>
</evidence>
<accession>A0A165CHM4</accession>
<evidence type="ECO:0000256" key="1">
    <source>
        <dbReference type="SAM" id="MobiDB-lite"/>
    </source>
</evidence>
<dbReference type="EMBL" id="KV424143">
    <property type="protein sequence ID" value="KZT50812.1"/>
    <property type="molecule type" value="Genomic_DNA"/>
</dbReference>
<evidence type="ECO:0000313" key="4">
    <source>
        <dbReference type="Proteomes" id="UP000076842"/>
    </source>
</evidence>
<sequence>MTPTFSALALALLSASRLAQGMPVRREVPQEHSHQQFLSSVQASLQLNNPLGITDSVFGLLGNAAAAGGAGSVTDLDCLQQATADQAFTNAKAAGDVAGQVAALIYRALERNTGSVGLASAPCTSLTAVNPEIAAISQHQDPASPGAAATNKAIVLALAQQIASVGGDPLDALKSGTFAPGTIGDPTAKGNTCDDANDAVGCIFSLNLLVPDATDDEVQAAAAGVAAGSSTSTSSSTGSADPGAGDSGSDTATCPPPTTVTVTVTSTAAASATDTGSSAAATSTAISTVSTGTGTSSSTSSNGTNLQTFTGALGGILPPPVVAGGKGFETDNSEFVNLAAALGRSCDVQHNQCANQANAQHQSPFSVGDCDQQDTECKAAGTGGSTSGAAGASSAAVASTTTQAAVAAATDAISPVAPLGANLQTFTGALGGILPPPVVAGGKGFETDNSEFVNLAAALGRSCDVQHNQCANQANTQHQTPFSVSDCDQQDTECKAAGSA</sequence>
<gene>
    <name evidence="3" type="ORF">CALCODRAFT_488419</name>
</gene>
<feature type="chain" id="PRO_5007856016" description="Cell wall protein" evidence="2">
    <location>
        <begin position="22"/>
        <end position="500"/>
    </location>
</feature>
<keyword evidence="2" id="KW-0732">Signal</keyword>
<keyword evidence="4" id="KW-1185">Reference proteome</keyword>
<dbReference type="Proteomes" id="UP000076842">
    <property type="component" value="Unassembled WGS sequence"/>
</dbReference>
<dbReference type="InParanoid" id="A0A165CHM4"/>
<evidence type="ECO:0000313" key="3">
    <source>
        <dbReference type="EMBL" id="KZT50812.1"/>
    </source>
</evidence>
<protein>
    <recommendedName>
        <fullName evidence="5">Cell wall protein</fullName>
    </recommendedName>
</protein>
<evidence type="ECO:0008006" key="5">
    <source>
        <dbReference type="Google" id="ProtNLM"/>
    </source>
</evidence>
<feature type="compositionally biased region" description="Low complexity" evidence="1">
    <location>
        <begin position="226"/>
        <end position="252"/>
    </location>
</feature>
<name>A0A165CHM4_9BASI</name>
<proteinExistence type="predicted"/>
<organism evidence="3 4">
    <name type="scientific">Calocera cornea HHB12733</name>
    <dbReference type="NCBI Taxonomy" id="1353952"/>
    <lineage>
        <taxon>Eukaryota</taxon>
        <taxon>Fungi</taxon>
        <taxon>Dikarya</taxon>
        <taxon>Basidiomycota</taxon>
        <taxon>Agaricomycotina</taxon>
        <taxon>Dacrymycetes</taxon>
        <taxon>Dacrymycetales</taxon>
        <taxon>Dacrymycetaceae</taxon>
        <taxon>Calocera</taxon>
    </lineage>
</organism>
<dbReference type="STRING" id="1353952.A0A165CHM4"/>
<reference evidence="3 4" key="1">
    <citation type="journal article" date="2016" name="Mol. Biol. Evol.">
        <title>Comparative Genomics of Early-Diverging Mushroom-Forming Fungi Provides Insights into the Origins of Lignocellulose Decay Capabilities.</title>
        <authorList>
            <person name="Nagy L.G."/>
            <person name="Riley R."/>
            <person name="Tritt A."/>
            <person name="Adam C."/>
            <person name="Daum C."/>
            <person name="Floudas D."/>
            <person name="Sun H."/>
            <person name="Yadav J.S."/>
            <person name="Pangilinan J."/>
            <person name="Larsson K.H."/>
            <person name="Matsuura K."/>
            <person name="Barry K."/>
            <person name="Labutti K."/>
            <person name="Kuo R."/>
            <person name="Ohm R.A."/>
            <person name="Bhattacharya S.S."/>
            <person name="Shirouzu T."/>
            <person name="Yoshinaga Y."/>
            <person name="Martin F.M."/>
            <person name="Grigoriev I.V."/>
            <person name="Hibbett D.S."/>
        </authorList>
    </citation>
    <scope>NUCLEOTIDE SEQUENCE [LARGE SCALE GENOMIC DNA]</scope>
    <source>
        <strain evidence="3 4">HHB12733</strain>
    </source>
</reference>
<feature type="region of interest" description="Disordered" evidence="1">
    <location>
        <begin position="359"/>
        <end position="391"/>
    </location>
</feature>